<feature type="transmembrane region" description="Helical" evidence="7">
    <location>
        <begin position="69"/>
        <end position="91"/>
    </location>
</feature>
<sequence length="261" mass="28628">MQTSTVKKISGLARLILPGLILMLWAVASHNEWVHPYLLPSPSRVAKAAWSLLSKGELTMHLGVSLRRVLTGFTITMCIAVPLSILIHFLGWLKTLTKGSLEFLRSIPPLSAIPLLILWFGIGEASKIAVIVMASFFPVFLNVLSGLNNVDENWLELADSLQLTRTDYLKAVLIPSALPAILTGIQLGISYSWRALMGAEMIAAASGVGYLILDSQEMGRIDRVFVGIFTLGICGIILDRVLMKIFNSCIPWQNLEAGKTW</sequence>
<evidence type="ECO:0000256" key="3">
    <source>
        <dbReference type="ARBA" id="ARBA00022475"/>
    </source>
</evidence>
<evidence type="ECO:0000256" key="5">
    <source>
        <dbReference type="ARBA" id="ARBA00022989"/>
    </source>
</evidence>
<comment type="subcellular location">
    <subcellularLocation>
        <location evidence="1 7">Cell membrane</location>
        <topology evidence="1 7">Multi-pass membrane protein</topology>
    </subcellularLocation>
</comment>
<keyword evidence="5 7" id="KW-1133">Transmembrane helix</keyword>
<dbReference type="GO" id="GO:0005886">
    <property type="term" value="C:plasma membrane"/>
    <property type="evidence" value="ECO:0007669"/>
    <property type="project" value="UniProtKB-SubCell"/>
</dbReference>
<reference evidence="9 10" key="1">
    <citation type="submission" date="2019-02" db="EMBL/GenBank/DDBJ databases">
        <title>Complete Genome Sequence and Methylome Analysis of free living Spirochaetas.</title>
        <authorList>
            <person name="Fomenkov A."/>
            <person name="Dubinina G."/>
            <person name="Leshcheva N."/>
            <person name="Mikheeva N."/>
            <person name="Grabovich M."/>
            <person name="Vincze T."/>
            <person name="Roberts R.J."/>
        </authorList>
    </citation>
    <scope>NUCLEOTIDE SEQUENCE [LARGE SCALE GENOMIC DNA]</scope>
    <source>
        <strain evidence="9 10">K2</strain>
    </source>
</reference>
<dbReference type="PANTHER" id="PTHR30151">
    <property type="entry name" value="ALKANE SULFONATE ABC TRANSPORTER-RELATED, MEMBRANE SUBUNIT"/>
    <property type="match status" value="1"/>
</dbReference>
<dbReference type="InterPro" id="IPR000515">
    <property type="entry name" value="MetI-like"/>
</dbReference>
<dbReference type="Proteomes" id="UP000324209">
    <property type="component" value="Chromosome"/>
</dbReference>
<feature type="transmembrane region" description="Helical" evidence="7">
    <location>
        <begin position="195"/>
        <end position="213"/>
    </location>
</feature>
<evidence type="ECO:0000313" key="9">
    <source>
        <dbReference type="EMBL" id="QEN09038.1"/>
    </source>
</evidence>
<dbReference type="CDD" id="cd06261">
    <property type="entry name" value="TM_PBP2"/>
    <property type="match status" value="1"/>
</dbReference>
<dbReference type="KEGG" id="ock:EXM22_13950"/>
<feature type="transmembrane region" description="Helical" evidence="7">
    <location>
        <begin position="225"/>
        <end position="243"/>
    </location>
</feature>
<dbReference type="PROSITE" id="PS50928">
    <property type="entry name" value="ABC_TM1"/>
    <property type="match status" value="1"/>
</dbReference>
<evidence type="ECO:0000256" key="6">
    <source>
        <dbReference type="ARBA" id="ARBA00023136"/>
    </source>
</evidence>
<feature type="domain" description="ABC transmembrane type-1" evidence="8">
    <location>
        <begin position="62"/>
        <end position="242"/>
    </location>
</feature>
<dbReference type="Pfam" id="PF00528">
    <property type="entry name" value="BPD_transp_1"/>
    <property type="match status" value="1"/>
</dbReference>
<accession>A0A5C1QNW4</accession>
<dbReference type="OrthoDB" id="9804353at2"/>
<dbReference type="FunFam" id="1.10.3720.10:FF:000003">
    <property type="entry name" value="Aliphatic sulfonate ABC transporter permease"/>
    <property type="match status" value="1"/>
</dbReference>
<feature type="transmembrane region" description="Helical" evidence="7">
    <location>
        <begin position="103"/>
        <end position="122"/>
    </location>
</feature>
<dbReference type="GO" id="GO:0042918">
    <property type="term" value="P:alkanesulfonate transmembrane transport"/>
    <property type="evidence" value="ECO:0007669"/>
    <property type="project" value="UniProtKB-ARBA"/>
</dbReference>
<feature type="transmembrane region" description="Helical" evidence="7">
    <location>
        <begin position="168"/>
        <end position="189"/>
    </location>
</feature>
<keyword evidence="2 7" id="KW-0813">Transport</keyword>
<evidence type="ECO:0000259" key="8">
    <source>
        <dbReference type="PROSITE" id="PS50928"/>
    </source>
</evidence>
<gene>
    <name evidence="9" type="ORF">EXM22_13950</name>
</gene>
<dbReference type="InterPro" id="IPR035906">
    <property type="entry name" value="MetI-like_sf"/>
</dbReference>
<name>A0A5C1QNW4_9SPIO</name>
<evidence type="ECO:0000256" key="1">
    <source>
        <dbReference type="ARBA" id="ARBA00004651"/>
    </source>
</evidence>
<dbReference type="RefSeq" id="WP_149487114.1">
    <property type="nucleotide sequence ID" value="NZ_CP036150.1"/>
</dbReference>
<dbReference type="SUPFAM" id="SSF161098">
    <property type="entry name" value="MetI-like"/>
    <property type="match status" value="1"/>
</dbReference>
<dbReference type="PANTHER" id="PTHR30151:SF16">
    <property type="entry name" value="ABC TRANSPORTER PERMEASE PROTEIN"/>
    <property type="match status" value="1"/>
</dbReference>
<dbReference type="AlphaFoldDB" id="A0A5C1QNW4"/>
<keyword evidence="4 7" id="KW-0812">Transmembrane</keyword>
<evidence type="ECO:0000256" key="2">
    <source>
        <dbReference type="ARBA" id="ARBA00022448"/>
    </source>
</evidence>
<feature type="transmembrane region" description="Helical" evidence="7">
    <location>
        <begin position="12"/>
        <end position="28"/>
    </location>
</feature>
<evidence type="ECO:0000256" key="4">
    <source>
        <dbReference type="ARBA" id="ARBA00022692"/>
    </source>
</evidence>
<feature type="transmembrane region" description="Helical" evidence="7">
    <location>
        <begin position="128"/>
        <end position="147"/>
    </location>
</feature>
<dbReference type="EMBL" id="CP036150">
    <property type="protein sequence ID" value="QEN09038.1"/>
    <property type="molecule type" value="Genomic_DNA"/>
</dbReference>
<organism evidence="9 10">
    <name type="scientific">Oceanispirochaeta crateris</name>
    <dbReference type="NCBI Taxonomy" id="2518645"/>
    <lineage>
        <taxon>Bacteria</taxon>
        <taxon>Pseudomonadati</taxon>
        <taxon>Spirochaetota</taxon>
        <taxon>Spirochaetia</taxon>
        <taxon>Spirochaetales</taxon>
        <taxon>Spirochaetaceae</taxon>
        <taxon>Oceanispirochaeta</taxon>
    </lineage>
</organism>
<keyword evidence="10" id="KW-1185">Reference proteome</keyword>
<keyword evidence="3" id="KW-1003">Cell membrane</keyword>
<evidence type="ECO:0000256" key="7">
    <source>
        <dbReference type="RuleBase" id="RU363032"/>
    </source>
</evidence>
<dbReference type="Gene3D" id="1.10.3720.10">
    <property type="entry name" value="MetI-like"/>
    <property type="match status" value="1"/>
</dbReference>
<protein>
    <submittedName>
        <fullName evidence="9">ABC transporter permease</fullName>
    </submittedName>
</protein>
<evidence type="ECO:0000313" key="10">
    <source>
        <dbReference type="Proteomes" id="UP000324209"/>
    </source>
</evidence>
<proteinExistence type="inferred from homology"/>
<comment type="similarity">
    <text evidence="7">Belongs to the binding-protein-dependent transport system permease family.</text>
</comment>
<keyword evidence="6 7" id="KW-0472">Membrane</keyword>